<dbReference type="SUPFAM" id="SSF101148">
    <property type="entry name" value="Plant invertase/pectin methylesterase inhibitor"/>
    <property type="match status" value="1"/>
</dbReference>
<reference evidence="6" key="1">
    <citation type="submission" date="2025-08" db="UniProtKB">
        <authorList>
            <consortium name="RefSeq"/>
        </authorList>
    </citation>
    <scope>IDENTIFICATION</scope>
</reference>
<dbReference type="InterPro" id="IPR051955">
    <property type="entry name" value="PME_Inhibitor"/>
</dbReference>
<dbReference type="PANTHER" id="PTHR31080:SF68">
    <property type="entry name" value="PLANT INVERTASE_PECTIN METHYLESTERASE INHIBITOR SUPERFAMILY PROTEIN"/>
    <property type="match status" value="1"/>
</dbReference>
<feature type="chain" id="PRO_5026662346" evidence="3">
    <location>
        <begin position="23"/>
        <end position="266"/>
    </location>
</feature>
<feature type="compositionally biased region" description="Low complexity" evidence="2">
    <location>
        <begin position="68"/>
        <end position="81"/>
    </location>
</feature>
<dbReference type="InterPro" id="IPR035513">
    <property type="entry name" value="Invertase/methylesterase_inhib"/>
</dbReference>
<organism evidence="5 6">
    <name type="scientific">Elaeis guineensis var. tenera</name>
    <name type="common">Oil palm</name>
    <dbReference type="NCBI Taxonomy" id="51953"/>
    <lineage>
        <taxon>Eukaryota</taxon>
        <taxon>Viridiplantae</taxon>
        <taxon>Streptophyta</taxon>
        <taxon>Embryophyta</taxon>
        <taxon>Tracheophyta</taxon>
        <taxon>Spermatophyta</taxon>
        <taxon>Magnoliopsida</taxon>
        <taxon>Liliopsida</taxon>
        <taxon>Arecaceae</taxon>
        <taxon>Arecoideae</taxon>
        <taxon>Cocoseae</taxon>
        <taxon>Elaeidinae</taxon>
        <taxon>Elaeis</taxon>
    </lineage>
</organism>
<dbReference type="InterPro" id="IPR006501">
    <property type="entry name" value="Pectinesterase_inhib_dom"/>
</dbReference>
<gene>
    <name evidence="6" type="primary">LOC105052587</name>
</gene>
<dbReference type="FunCoup" id="A0A6I9RSH6">
    <property type="interactions" value="56"/>
</dbReference>
<keyword evidence="5" id="KW-1185">Reference proteome</keyword>
<dbReference type="InParanoid" id="A0A6I9RSH6"/>
<evidence type="ECO:0000313" key="5">
    <source>
        <dbReference type="Proteomes" id="UP000504607"/>
    </source>
</evidence>
<dbReference type="GO" id="GO:0004857">
    <property type="term" value="F:enzyme inhibitor activity"/>
    <property type="evidence" value="ECO:0007669"/>
    <property type="project" value="InterPro"/>
</dbReference>
<feature type="signal peptide" evidence="3">
    <location>
        <begin position="1"/>
        <end position="22"/>
    </location>
</feature>
<name>A0A6I9RSH6_ELAGV</name>
<evidence type="ECO:0000313" key="6">
    <source>
        <dbReference type="RefSeq" id="XP_010931743.1"/>
    </source>
</evidence>
<dbReference type="NCBIfam" id="TIGR01614">
    <property type="entry name" value="PME_inhib"/>
    <property type="match status" value="1"/>
</dbReference>
<evidence type="ECO:0000256" key="3">
    <source>
        <dbReference type="SAM" id="SignalP"/>
    </source>
</evidence>
<dbReference type="Gene3D" id="1.20.140.40">
    <property type="entry name" value="Invertase/pectin methylesterase inhibitor family protein"/>
    <property type="match status" value="1"/>
</dbReference>
<dbReference type="CDD" id="cd15800">
    <property type="entry name" value="PMEI-like_2"/>
    <property type="match status" value="1"/>
</dbReference>
<feature type="compositionally biased region" description="Low complexity" evidence="2">
    <location>
        <begin position="47"/>
        <end position="57"/>
    </location>
</feature>
<dbReference type="Proteomes" id="UP000504607">
    <property type="component" value="Chromosome 10"/>
</dbReference>
<dbReference type="GeneID" id="105052587"/>
<dbReference type="FunFam" id="1.20.140.40:FF:000003">
    <property type="entry name" value="Invertase/pectin methylesterase inhibitor family protein"/>
    <property type="match status" value="1"/>
</dbReference>
<evidence type="ECO:0000256" key="1">
    <source>
        <dbReference type="ARBA" id="ARBA00022729"/>
    </source>
</evidence>
<proteinExistence type="predicted"/>
<feature type="compositionally biased region" description="Low complexity" evidence="2">
    <location>
        <begin position="90"/>
        <end position="104"/>
    </location>
</feature>
<dbReference type="KEGG" id="egu:105052587"/>
<dbReference type="RefSeq" id="XP_010931743.1">
    <property type="nucleotide sequence ID" value="XM_010933441.3"/>
</dbReference>
<sequence>MRPELPLFLFLSLSSLFHPATPACVPRNSSPAYLYLSSPLPAPASAPSPSSKSSQSPLPSPRPFRAQSPSLTPASSPSVTPTPSPEEEPSLSPVSSPVGGPSLSQFSSPSTAPVHSSDLPNAVEGMCRHTDYQDLCLSSISALLPAFATIDAKTLLTLEMKACRYHTEIARTEAAKLANDSSNPSILQSCTENYDDALDNLDSAAKALAEGDKGTLNSMLSALIDDYGTCEDGFTEMAATSPMASYDDTLTKLASNCLALAALIKF</sequence>
<evidence type="ECO:0000259" key="4">
    <source>
        <dbReference type="SMART" id="SM00856"/>
    </source>
</evidence>
<accession>A0A6I9RSH6</accession>
<dbReference type="SMART" id="SM00856">
    <property type="entry name" value="PMEI"/>
    <property type="match status" value="1"/>
</dbReference>
<feature type="region of interest" description="Disordered" evidence="2">
    <location>
        <begin position="37"/>
        <end position="117"/>
    </location>
</feature>
<dbReference type="OrthoDB" id="770764at2759"/>
<keyword evidence="1 3" id="KW-0732">Signal</keyword>
<dbReference type="PANTHER" id="PTHR31080">
    <property type="entry name" value="PECTINESTERASE INHIBITOR-LIKE"/>
    <property type="match status" value="1"/>
</dbReference>
<dbReference type="Pfam" id="PF04043">
    <property type="entry name" value="PMEI"/>
    <property type="match status" value="1"/>
</dbReference>
<dbReference type="AlphaFoldDB" id="A0A6I9RSH6"/>
<feature type="domain" description="Pectinesterase inhibitor" evidence="4">
    <location>
        <begin position="118"/>
        <end position="260"/>
    </location>
</feature>
<feature type="compositionally biased region" description="Polar residues" evidence="2">
    <location>
        <begin position="105"/>
        <end position="114"/>
    </location>
</feature>
<protein>
    <submittedName>
        <fullName evidence="6">Uncharacterized protein LOC105052587</fullName>
    </submittedName>
</protein>
<evidence type="ECO:0000256" key="2">
    <source>
        <dbReference type="SAM" id="MobiDB-lite"/>
    </source>
</evidence>